<sequence>MTKRQSDLIENLKTFREISLDQNAYPDILKEKKIILYAATLLENDNVRILELCLDILENFVGNESSHAFLLSTFGIYEALETLSIRMRSKNESIHQRATEITEILRNSAPPAYNTRSRLKGNKPLKRNNLFLLFIEDLNYENQVKVERALIKIKGIISFLMDMELKRCTIRICPRVTIKEVIEKLYHKCSLKAVVVTKNIREGTEVSI</sequence>
<gene>
    <name evidence="1" type="ORF">NQ314_003246</name>
</gene>
<dbReference type="GO" id="GO:0046872">
    <property type="term" value="F:metal ion binding"/>
    <property type="evidence" value="ECO:0007669"/>
    <property type="project" value="InterPro"/>
</dbReference>
<dbReference type="EMBL" id="JANEYF010000927">
    <property type="protein sequence ID" value="KAJ8966882.1"/>
    <property type="molecule type" value="Genomic_DNA"/>
</dbReference>
<evidence type="ECO:0000313" key="1">
    <source>
        <dbReference type="EMBL" id="KAJ8966882.1"/>
    </source>
</evidence>
<organism evidence="1 2">
    <name type="scientific">Rhamnusium bicolor</name>
    <dbReference type="NCBI Taxonomy" id="1586634"/>
    <lineage>
        <taxon>Eukaryota</taxon>
        <taxon>Metazoa</taxon>
        <taxon>Ecdysozoa</taxon>
        <taxon>Arthropoda</taxon>
        <taxon>Hexapoda</taxon>
        <taxon>Insecta</taxon>
        <taxon>Pterygota</taxon>
        <taxon>Neoptera</taxon>
        <taxon>Endopterygota</taxon>
        <taxon>Coleoptera</taxon>
        <taxon>Polyphaga</taxon>
        <taxon>Cucujiformia</taxon>
        <taxon>Chrysomeloidea</taxon>
        <taxon>Cerambycidae</taxon>
        <taxon>Lepturinae</taxon>
        <taxon>Rhagiini</taxon>
        <taxon>Rhamnusium</taxon>
    </lineage>
</organism>
<dbReference type="Proteomes" id="UP001162156">
    <property type="component" value="Unassembled WGS sequence"/>
</dbReference>
<dbReference type="PANTHER" id="PTHR28592">
    <property type="entry name" value="ARMADILLO REPEAT-CONTAINING PROTEIN 1"/>
    <property type="match status" value="1"/>
</dbReference>
<dbReference type="CDD" id="cd00371">
    <property type="entry name" value="HMA"/>
    <property type="match status" value="1"/>
</dbReference>
<name>A0AAV8ZMW7_9CUCU</name>
<comment type="caution">
    <text evidence="1">The sequence shown here is derived from an EMBL/GenBank/DDBJ whole genome shotgun (WGS) entry which is preliminary data.</text>
</comment>
<dbReference type="AlphaFoldDB" id="A0AAV8ZMW7"/>
<accession>A0AAV8ZMW7</accession>
<dbReference type="InterPro" id="IPR006121">
    <property type="entry name" value="HMA_dom"/>
</dbReference>
<keyword evidence="2" id="KW-1185">Reference proteome</keyword>
<protein>
    <recommendedName>
        <fullName evidence="3">ATP synthase protein MI25</fullName>
    </recommendedName>
</protein>
<proteinExistence type="predicted"/>
<evidence type="ECO:0008006" key="3">
    <source>
        <dbReference type="Google" id="ProtNLM"/>
    </source>
</evidence>
<evidence type="ECO:0000313" key="2">
    <source>
        <dbReference type="Proteomes" id="UP001162156"/>
    </source>
</evidence>
<dbReference type="PANTHER" id="PTHR28592:SF1">
    <property type="entry name" value="ARMADILLO REPEAT-CONTAINING PROTEIN 1"/>
    <property type="match status" value="1"/>
</dbReference>
<reference evidence="1" key="1">
    <citation type="journal article" date="2023" name="Insect Mol. Biol.">
        <title>Genome sequencing provides insights into the evolution of gene families encoding plant cell wall-degrading enzymes in longhorned beetles.</title>
        <authorList>
            <person name="Shin N.R."/>
            <person name="Okamura Y."/>
            <person name="Kirsch R."/>
            <person name="Pauchet Y."/>
        </authorList>
    </citation>
    <scope>NUCLEOTIDE SEQUENCE</scope>
    <source>
        <strain evidence="1">RBIC_L_NR</strain>
    </source>
</reference>